<keyword evidence="4" id="KW-1185">Reference proteome</keyword>
<dbReference type="Proteomes" id="UP000549394">
    <property type="component" value="Unassembled WGS sequence"/>
</dbReference>
<dbReference type="InterPro" id="IPR042856">
    <property type="entry name" value="RSP14"/>
</dbReference>
<evidence type="ECO:0000313" key="3">
    <source>
        <dbReference type="EMBL" id="CAD5124573.1"/>
    </source>
</evidence>
<reference evidence="3 4" key="1">
    <citation type="submission" date="2020-08" db="EMBL/GenBank/DDBJ databases">
        <authorList>
            <person name="Hejnol A."/>
        </authorList>
    </citation>
    <scope>NUCLEOTIDE SEQUENCE [LARGE SCALE GENOMIC DNA]</scope>
</reference>
<dbReference type="OrthoDB" id="409644at2759"/>
<dbReference type="InterPro" id="IPR006911">
    <property type="entry name" value="ARM-rpt_dom"/>
</dbReference>
<name>A0A7I8W8Y0_9ANNE</name>
<dbReference type="PANTHER" id="PTHR15599">
    <property type="entry name" value="RTDR1"/>
    <property type="match status" value="1"/>
</dbReference>
<dbReference type="SUPFAM" id="SSF48371">
    <property type="entry name" value="ARM repeat"/>
    <property type="match status" value="1"/>
</dbReference>
<evidence type="ECO:0000259" key="2">
    <source>
        <dbReference type="Pfam" id="PF04826"/>
    </source>
</evidence>
<organism evidence="3 4">
    <name type="scientific">Dimorphilus gyrociliatus</name>
    <dbReference type="NCBI Taxonomy" id="2664684"/>
    <lineage>
        <taxon>Eukaryota</taxon>
        <taxon>Metazoa</taxon>
        <taxon>Spiralia</taxon>
        <taxon>Lophotrochozoa</taxon>
        <taxon>Annelida</taxon>
        <taxon>Polychaeta</taxon>
        <taxon>Polychaeta incertae sedis</taxon>
        <taxon>Dinophilidae</taxon>
        <taxon>Dimorphilus</taxon>
    </lineage>
</organism>
<dbReference type="Gene3D" id="1.25.10.10">
    <property type="entry name" value="Leucine-rich Repeat Variant"/>
    <property type="match status" value="2"/>
</dbReference>
<comment type="similarity">
    <text evidence="1">Belongs to the eutherian X-chromosome-specific Armcx family.</text>
</comment>
<proteinExistence type="inferred from homology"/>
<evidence type="ECO:0000313" key="4">
    <source>
        <dbReference type="Proteomes" id="UP000549394"/>
    </source>
</evidence>
<dbReference type="InterPro" id="IPR000225">
    <property type="entry name" value="Armadillo"/>
</dbReference>
<protein>
    <recommendedName>
        <fullName evidence="2">Armadillo repeat-containing domain-containing protein</fullName>
    </recommendedName>
</protein>
<feature type="domain" description="Armadillo repeat-containing" evidence="2">
    <location>
        <begin position="156"/>
        <end position="309"/>
    </location>
</feature>
<dbReference type="InterPro" id="IPR016024">
    <property type="entry name" value="ARM-type_fold"/>
</dbReference>
<dbReference type="EMBL" id="CAJFCJ010000021">
    <property type="protein sequence ID" value="CAD5124573.1"/>
    <property type="molecule type" value="Genomic_DNA"/>
</dbReference>
<comment type="caution">
    <text evidence="3">The sequence shown here is derived from an EMBL/GenBank/DDBJ whole genome shotgun (WGS) entry which is preliminary data.</text>
</comment>
<evidence type="ECO:0000256" key="1">
    <source>
        <dbReference type="ARBA" id="ARBA00010553"/>
    </source>
</evidence>
<dbReference type="InterPro" id="IPR011989">
    <property type="entry name" value="ARM-like"/>
</dbReference>
<sequence length="340" mass="37289">MASTIISAKMPPLVDPTRSTQAYGDRALPRMNRELQAKELLTRQRSLNALCDYLHDPEHIASALREGIPESLKRLLYDGDDMIRAKTTECLYILSSHAIGRDAILGCELVLSLARAFEDKDMATKVNAHKAIEMLSETPQGAEGIVDAGLVPTLVKTLTTTTDNIKSIVLDTLHFCMLVQTEQVLANEGMEILNKLLSHELPLIRHKAARDMMDLSVTLAGKNKAVEVKAPQTLVQLLSDENTEVRAMAAAALMIITITTKGKYTALEFNAIESLLNLLEDECSEVRANALKALTCLAEAPEGRTALLKEVERVRDLMSDPVPNVVKAATIAVKVITWKP</sequence>
<accession>A0A7I8W8Y0</accession>
<gene>
    <name evidence="3" type="ORF">DGYR_LOCUS12097</name>
</gene>
<dbReference type="AlphaFoldDB" id="A0A7I8W8Y0"/>
<dbReference type="SMART" id="SM00185">
    <property type="entry name" value="ARM"/>
    <property type="match status" value="5"/>
</dbReference>
<dbReference type="Pfam" id="PF04826">
    <property type="entry name" value="Arm_2"/>
    <property type="match status" value="1"/>
</dbReference>
<dbReference type="PANTHER" id="PTHR15599:SF1">
    <property type="entry name" value="RADIAL SPOKE HEAD 14 HOMOLOG"/>
    <property type="match status" value="1"/>
</dbReference>